<evidence type="ECO:0000313" key="1">
    <source>
        <dbReference type="EMBL" id="RRT84747.1"/>
    </source>
</evidence>
<evidence type="ECO:0000313" key="2">
    <source>
        <dbReference type="Proteomes" id="UP000287651"/>
    </source>
</evidence>
<accession>A0A427B8F5</accession>
<dbReference type="Gene3D" id="3.40.50.11370">
    <property type="match status" value="1"/>
</dbReference>
<sequence>MGAVGGVLLDESVLLSDDGSGNPRLKPGAEILLRRLRYSNLRVGFCHHEDLSAVKRGALPIYPTQNGLIFVPLTFEIPLVSQLQDVDAVLHKATDEIVCFDPHISTHFSHGISFSKGMQELERWLS</sequence>
<dbReference type="EMBL" id="AMZH03000238">
    <property type="protein sequence ID" value="RRT84747.1"/>
    <property type="molecule type" value="Genomic_DNA"/>
</dbReference>
<proteinExistence type="predicted"/>
<comment type="caution">
    <text evidence="1">The sequence shown here is derived from an EMBL/GenBank/DDBJ whole genome shotgun (WGS) entry which is preliminary data.</text>
</comment>
<dbReference type="Proteomes" id="UP000287651">
    <property type="component" value="Unassembled WGS sequence"/>
</dbReference>
<reference evidence="1 2" key="1">
    <citation type="journal article" date="2014" name="Agronomy (Basel)">
        <title>A Draft Genome Sequence for Ensete ventricosum, the Drought-Tolerant Tree Against Hunger.</title>
        <authorList>
            <person name="Harrison J."/>
            <person name="Moore K.A."/>
            <person name="Paszkiewicz K."/>
            <person name="Jones T."/>
            <person name="Grant M."/>
            <person name="Ambacheew D."/>
            <person name="Muzemil S."/>
            <person name="Studholme D.J."/>
        </authorList>
    </citation>
    <scope>NUCLEOTIDE SEQUENCE [LARGE SCALE GENOMIC DNA]</scope>
</reference>
<dbReference type="AlphaFoldDB" id="A0A427B8F5"/>
<name>A0A427B8F5_ENSVE</name>
<organism evidence="1 2">
    <name type="scientific">Ensete ventricosum</name>
    <name type="common">Abyssinian banana</name>
    <name type="synonym">Musa ensete</name>
    <dbReference type="NCBI Taxonomy" id="4639"/>
    <lineage>
        <taxon>Eukaryota</taxon>
        <taxon>Viridiplantae</taxon>
        <taxon>Streptophyta</taxon>
        <taxon>Embryophyta</taxon>
        <taxon>Tracheophyta</taxon>
        <taxon>Spermatophyta</taxon>
        <taxon>Magnoliopsida</taxon>
        <taxon>Liliopsida</taxon>
        <taxon>Zingiberales</taxon>
        <taxon>Musaceae</taxon>
        <taxon>Ensete</taxon>
    </lineage>
</organism>
<gene>
    <name evidence="1" type="ORF">B296_00012708</name>
</gene>
<protein>
    <submittedName>
        <fullName evidence="1">Uncharacterized protein</fullName>
    </submittedName>
</protein>